<dbReference type="SUPFAM" id="SSF51905">
    <property type="entry name" value="FAD/NAD(P)-binding domain"/>
    <property type="match status" value="1"/>
</dbReference>
<dbReference type="AlphaFoldDB" id="B8CSA4"/>
<dbReference type="GO" id="GO:0000166">
    <property type="term" value="F:nucleotide binding"/>
    <property type="evidence" value="ECO:0007669"/>
    <property type="project" value="UniProtKB-KW"/>
</dbReference>
<protein>
    <submittedName>
        <fullName evidence="3">NAD(FAD)-dependent dehydrogenase, putative</fullName>
    </submittedName>
</protein>
<dbReference type="GO" id="GO:0004497">
    <property type="term" value="F:monooxygenase activity"/>
    <property type="evidence" value="ECO:0007669"/>
    <property type="project" value="InterPro"/>
</dbReference>
<dbReference type="PANTHER" id="PTHR43747:SF4">
    <property type="entry name" value="FLAVIN-DEPENDENT TRYPTOPHAN HALOGENASE"/>
    <property type="match status" value="1"/>
</dbReference>
<dbReference type="Pfam" id="PF04820">
    <property type="entry name" value="Trp_halogenase"/>
    <property type="match status" value="1"/>
</dbReference>
<accession>B8CSA4</accession>
<dbReference type="Proteomes" id="UP000000753">
    <property type="component" value="Chromosome"/>
</dbReference>
<reference evidence="3 4" key="1">
    <citation type="journal article" date="2008" name="PLoS ONE">
        <title>Environmental adaptation: genomic analysis of the piezotolerant and psychrotolerant deep-sea iron reducing bacterium Shewanella piezotolerans WP3.</title>
        <authorList>
            <person name="Wang F."/>
            <person name="Wang J."/>
            <person name="Jian H."/>
            <person name="Zhang B."/>
            <person name="Li S."/>
            <person name="Wang F."/>
            <person name="Zeng X."/>
            <person name="Gao L."/>
            <person name="Bartlett D.H."/>
            <person name="Yu J."/>
            <person name="Hu S."/>
            <person name="Xiao X."/>
        </authorList>
    </citation>
    <scope>NUCLEOTIDE SEQUENCE [LARGE SCALE GENOMIC DNA]</scope>
    <source>
        <strain evidence="4">WP3 / JCM 13877</strain>
    </source>
</reference>
<feature type="active site" evidence="1">
    <location>
        <position position="78"/>
    </location>
</feature>
<dbReference type="InterPro" id="IPR050816">
    <property type="entry name" value="Flavin-dep_Halogenase_NPB"/>
</dbReference>
<proteinExistence type="predicted"/>
<gene>
    <name evidence="3" type="ordered locus">swp_3710</name>
</gene>
<dbReference type="KEGG" id="swp:swp_3710"/>
<keyword evidence="4" id="KW-1185">Reference proteome</keyword>
<dbReference type="Gene3D" id="3.50.50.60">
    <property type="entry name" value="FAD/NAD(P)-binding domain"/>
    <property type="match status" value="1"/>
</dbReference>
<dbReference type="eggNOG" id="COG0654">
    <property type="taxonomic scope" value="Bacteria"/>
</dbReference>
<sequence length="501" mass="56235">MKIKPKSIVIVGGGTAGWMAVNSLLSSWRDTVKITLVESKDIGIIGVGEGSTPYLKQYFSSLGIKESEWMPACDATYKAGISFPDWSTKAGYESYFHPFFSKLDLKPADLFFHNSGLRRRGVKVDALPNHYFVSSQLIELNKSPVPKIDLPFDVDYGYHFDSAKLGRFLKERALKLGLTHVIGNVASVETSVDGHITAVNVEAQQSLNADFFIDCSGFKGLLVNETLGLSFCSYKDSLFNDAAVAIPTNLASHTEVPAQTVSRALTNGWSWKIPLTSRWGNGYVFSSDFISPDSAETELRAHLGLLDADIEARHLKMRVGRLNQHWHKNCLAVGLSQGFIEPLEATALMLIQFTIERFISSFEDESKSDELTKADYNKDLNKTFDGVRDYIVAHYKLNSRNDSTYWQACREDARTPDSLANLITIWDNGGDFESALKQQQDSLIYLRPSWYCLFSGMGRFPSTSIEDTQSVPAYRAKEYCQKIAKKYFISHQTQLEKIYQN</sequence>
<evidence type="ECO:0000313" key="3">
    <source>
        <dbReference type="EMBL" id="ACJ30394.1"/>
    </source>
</evidence>
<feature type="binding site" evidence="2">
    <location>
        <position position="185"/>
    </location>
    <ligand>
        <name>FAD</name>
        <dbReference type="ChEBI" id="CHEBI:57692"/>
    </ligand>
</feature>
<dbReference type="EMBL" id="CP000472">
    <property type="protein sequence ID" value="ACJ30394.1"/>
    <property type="molecule type" value="Genomic_DNA"/>
</dbReference>
<dbReference type="InterPro" id="IPR036188">
    <property type="entry name" value="FAD/NAD-bd_sf"/>
</dbReference>
<dbReference type="STRING" id="225849.swp_3710"/>
<dbReference type="HOGENOM" id="CLU_022247_0_0_6"/>
<dbReference type="PANTHER" id="PTHR43747">
    <property type="entry name" value="FAD-BINDING PROTEIN"/>
    <property type="match status" value="1"/>
</dbReference>
<dbReference type="PIRSF" id="PIRSF011396">
    <property type="entry name" value="Trp_halogenase"/>
    <property type="match status" value="1"/>
</dbReference>
<feature type="binding site" evidence="2">
    <location>
        <position position="335"/>
    </location>
    <ligand>
        <name>FAD</name>
        <dbReference type="ChEBI" id="CHEBI:57692"/>
    </ligand>
</feature>
<feature type="binding site" evidence="2">
    <location>
        <position position="344"/>
    </location>
    <ligand>
        <name>L-tryptophan</name>
        <dbReference type="ChEBI" id="CHEBI:57912"/>
    </ligand>
</feature>
<feature type="binding site" evidence="2">
    <location>
        <begin position="13"/>
        <end position="16"/>
    </location>
    <ligand>
        <name>FAD</name>
        <dbReference type="ChEBI" id="CHEBI:57692"/>
    </ligand>
</feature>
<dbReference type="RefSeq" id="WP_020913738.1">
    <property type="nucleotide sequence ID" value="NC_011566.1"/>
</dbReference>
<evidence type="ECO:0000256" key="1">
    <source>
        <dbReference type="PIRSR" id="PIRSR011396-1"/>
    </source>
</evidence>
<keyword evidence="2" id="KW-0274">FAD</keyword>
<keyword evidence="2" id="KW-0285">Flavoprotein</keyword>
<dbReference type="InterPro" id="IPR006905">
    <property type="entry name" value="Flavin_halogenase"/>
</dbReference>
<name>B8CSA4_SHEPW</name>
<feature type="binding site" evidence="2">
    <location>
        <position position="78"/>
    </location>
    <ligand>
        <name>7-chloro-L-tryptophan</name>
        <dbReference type="ChEBI" id="CHEBI:58713"/>
    </ligand>
</feature>
<organism evidence="3 4">
    <name type="scientific">Shewanella piezotolerans (strain WP3 / JCM 13877)</name>
    <dbReference type="NCBI Taxonomy" id="225849"/>
    <lineage>
        <taxon>Bacteria</taxon>
        <taxon>Pseudomonadati</taxon>
        <taxon>Pseudomonadota</taxon>
        <taxon>Gammaproteobacteria</taxon>
        <taxon>Alteromonadales</taxon>
        <taxon>Shewanellaceae</taxon>
        <taxon>Shewanella</taxon>
    </lineage>
</organism>
<evidence type="ECO:0000256" key="2">
    <source>
        <dbReference type="PIRSR" id="PIRSR011396-2"/>
    </source>
</evidence>
<evidence type="ECO:0000313" key="4">
    <source>
        <dbReference type="Proteomes" id="UP000000753"/>
    </source>
</evidence>
<keyword evidence="2" id="KW-0547">Nucleotide-binding</keyword>
<dbReference type="InterPro" id="IPR033856">
    <property type="entry name" value="Trp_halogen"/>
</dbReference>